<dbReference type="AlphaFoldDB" id="A0A1H8G7D6"/>
<dbReference type="EMBL" id="FOCQ01000010">
    <property type="protein sequence ID" value="SEN39779.1"/>
    <property type="molecule type" value="Genomic_DNA"/>
</dbReference>
<dbReference type="InterPro" id="IPR050559">
    <property type="entry name" value="P-Pant_transferase_sf"/>
</dbReference>
<organism evidence="5 6">
    <name type="scientific">Lihuaxuella thermophila</name>
    <dbReference type="NCBI Taxonomy" id="1173111"/>
    <lineage>
        <taxon>Bacteria</taxon>
        <taxon>Bacillati</taxon>
        <taxon>Bacillota</taxon>
        <taxon>Bacilli</taxon>
        <taxon>Bacillales</taxon>
        <taxon>Thermoactinomycetaceae</taxon>
        <taxon>Lihuaxuella</taxon>
    </lineage>
</organism>
<evidence type="ECO:0000313" key="6">
    <source>
        <dbReference type="Proteomes" id="UP000199695"/>
    </source>
</evidence>
<keyword evidence="6" id="KW-1185">Reference proteome</keyword>
<dbReference type="RefSeq" id="WP_089969686.1">
    <property type="nucleotide sequence ID" value="NZ_FOCQ01000010.1"/>
</dbReference>
<dbReference type="Pfam" id="PF22624">
    <property type="entry name" value="AASDHPPT_N"/>
    <property type="match status" value="1"/>
</dbReference>
<comment type="similarity">
    <text evidence="1">Belongs to the P-Pant transferase superfamily. Gsp/Sfp/HetI/AcpT family.</text>
</comment>
<dbReference type="GO" id="GO:0008897">
    <property type="term" value="F:holo-[acyl-carrier-protein] synthase activity"/>
    <property type="evidence" value="ECO:0007669"/>
    <property type="project" value="InterPro"/>
</dbReference>
<sequence>MRKTLQPGAVHIWSAPLSAAAPALRHLLNAKELERLDAFRKEEDRKRGLISYGLLRLLLAQILHKDPKEIPISRACPDCGKEHGKPRLLETSPESIEISVSHSGQLVVIALARSVPIGIDVEEIRRDVPVDQLALDILSPLEQREFALLPEAEKQEAFYVYWTRKEAVLKALGLGLSVPLKQVSVTGRNQPPRLIRWDSAHSLPDHVSMFPLSLGSGYEACLSVIGSCHQVLMEEGASVIDRWNRENHRGFL</sequence>
<evidence type="ECO:0000259" key="3">
    <source>
        <dbReference type="Pfam" id="PF01648"/>
    </source>
</evidence>
<dbReference type="GO" id="GO:0000287">
    <property type="term" value="F:magnesium ion binding"/>
    <property type="evidence" value="ECO:0007669"/>
    <property type="project" value="InterPro"/>
</dbReference>
<evidence type="ECO:0000313" key="5">
    <source>
        <dbReference type="EMBL" id="SEN39779.1"/>
    </source>
</evidence>
<dbReference type="STRING" id="1173111.SAMN05444955_110120"/>
<dbReference type="GO" id="GO:0005829">
    <property type="term" value="C:cytosol"/>
    <property type="evidence" value="ECO:0007669"/>
    <property type="project" value="TreeGrafter"/>
</dbReference>
<dbReference type="InterPro" id="IPR055066">
    <property type="entry name" value="AASDHPPT_N"/>
</dbReference>
<dbReference type="InterPro" id="IPR008278">
    <property type="entry name" value="4-PPantetheinyl_Trfase_dom"/>
</dbReference>
<name>A0A1H8G7D6_9BACL</name>
<feature type="domain" description="4'-phosphopantetheinyl transferase" evidence="3">
    <location>
        <begin position="116"/>
        <end position="198"/>
    </location>
</feature>
<dbReference type="Proteomes" id="UP000199695">
    <property type="component" value="Unassembled WGS sequence"/>
</dbReference>
<evidence type="ECO:0000256" key="1">
    <source>
        <dbReference type="ARBA" id="ARBA00010990"/>
    </source>
</evidence>
<proteinExistence type="inferred from homology"/>
<dbReference type="PANTHER" id="PTHR12215:SF10">
    <property type="entry name" value="L-AMINOADIPATE-SEMIALDEHYDE DEHYDROGENASE-PHOSPHOPANTETHEINYL TRANSFERASE"/>
    <property type="match status" value="1"/>
</dbReference>
<dbReference type="PANTHER" id="PTHR12215">
    <property type="entry name" value="PHOSPHOPANTETHEINE TRANSFERASE"/>
    <property type="match status" value="1"/>
</dbReference>
<reference evidence="5 6" key="1">
    <citation type="submission" date="2016-10" db="EMBL/GenBank/DDBJ databases">
        <authorList>
            <person name="de Groot N.N."/>
        </authorList>
    </citation>
    <scope>NUCLEOTIDE SEQUENCE [LARGE SCALE GENOMIC DNA]</scope>
    <source>
        <strain evidence="5 6">DSM 46701</strain>
    </source>
</reference>
<dbReference type="SUPFAM" id="SSF56214">
    <property type="entry name" value="4'-phosphopantetheinyl transferase"/>
    <property type="match status" value="2"/>
</dbReference>
<dbReference type="OrthoDB" id="9808281at2"/>
<dbReference type="Pfam" id="PF01648">
    <property type="entry name" value="ACPS"/>
    <property type="match status" value="1"/>
</dbReference>
<accession>A0A1H8G7D6</accession>
<feature type="domain" description="4'-phosphopantetheinyl transferase N-terminal" evidence="4">
    <location>
        <begin position="23"/>
        <end position="110"/>
    </location>
</feature>
<protein>
    <submittedName>
        <fullName evidence="5">4'-phosphopantetheinyl transferase</fullName>
    </submittedName>
</protein>
<evidence type="ECO:0000259" key="4">
    <source>
        <dbReference type="Pfam" id="PF22624"/>
    </source>
</evidence>
<dbReference type="Gene3D" id="3.90.470.20">
    <property type="entry name" value="4'-phosphopantetheinyl transferase domain"/>
    <property type="match status" value="1"/>
</dbReference>
<dbReference type="GO" id="GO:0019878">
    <property type="term" value="P:lysine biosynthetic process via aminoadipic acid"/>
    <property type="evidence" value="ECO:0007669"/>
    <property type="project" value="TreeGrafter"/>
</dbReference>
<dbReference type="InterPro" id="IPR037143">
    <property type="entry name" value="4-PPantetheinyl_Trfase_dom_sf"/>
</dbReference>
<evidence type="ECO:0000256" key="2">
    <source>
        <dbReference type="ARBA" id="ARBA00022679"/>
    </source>
</evidence>
<gene>
    <name evidence="5" type="ORF">SAMN05444955_110120</name>
</gene>
<keyword evidence="2 5" id="KW-0808">Transferase</keyword>